<dbReference type="EMBL" id="DRLD01000017">
    <property type="protein sequence ID" value="HED09146.1"/>
    <property type="molecule type" value="Genomic_DNA"/>
</dbReference>
<proteinExistence type="inferred from homology"/>
<evidence type="ECO:0000256" key="4">
    <source>
        <dbReference type="ARBA" id="ARBA00022837"/>
    </source>
</evidence>
<sequence length="483" mass="53805">MKRRTFIQNTALAALSLAAGGTLFNCSGSSSSGKKPNIIFMMADDLGYGHLGCYGQEKIKTPHIDRLAREGMRFTQCYAGSPVCAPSRSVLMTGLHAGHTAIRGNYGSGGTPIYDEDVTVAELLKSYGYATGAFGKWGLGDINTSGMPHKQGFDRFFGYLNQVHAHYYYPWFLYENDKKYLLPGNEGGKREQYTPDVILGKALEFIDQNKEQPFFLYLPFVLPHVELLVPEESFREYEGKFPEPHPWVDEIGHYADQPAPRATLAAMISHLDRNVGRVMAHLKKLGLDENTIVFFCSDNGAQNKKGADLHFFKGNGELRGKKAELYEGGIRVPMIARWPGKIEPGTVSDYIWAFQDVMPTLTALAGAGQPEGIDGTSVVPVLTGRAEGKASHSFFYWELEKGDVLHQAVRHGRWKGLRKGISAPLELYNLETDIGETTDVAEQNPGIVQKMEEYLKNARSEPRSYEHGAPTWSYRKEDTGYIR</sequence>
<dbReference type="PANTHER" id="PTHR42693:SF53">
    <property type="entry name" value="ENDO-4-O-SULFATASE"/>
    <property type="match status" value="1"/>
</dbReference>
<evidence type="ECO:0000313" key="6">
    <source>
        <dbReference type="EMBL" id="HED09146.1"/>
    </source>
</evidence>
<dbReference type="InterPro" id="IPR017850">
    <property type="entry name" value="Alkaline_phosphatase_core_sf"/>
</dbReference>
<organism evidence="6">
    <name type="scientific">Caldithrix abyssi</name>
    <dbReference type="NCBI Taxonomy" id="187145"/>
    <lineage>
        <taxon>Bacteria</taxon>
        <taxon>Pseudomonadati</taxon>
        <taxon>Calditrichota</taxon>
        <taxon>Calditrichia</taxon>
        <taxon>Calditrichales</taxon>
        <taxon>Calditrichaceae</taxon>
        <taxon>Caldithrix</taxon>
    </lineage>
</organism>
<feature type="domain" description="Sulfatase N-terminal" evidence="5">
    <location>
        <begin position="36"/>
        <end position="367"/>
    </location>
</feature>
<dbReference type="GO" id="GO:0046872">
    <property type="term" value="F:metal ion binding"/>
    <property type="evidence" value="ECO:0007669"/>
    <property type="project" value="UniProtKB-KW"/>
</dbReference>
<comment type="similarity">
    <text evidence="1">Belongs to the sulfatase family.</text>
</comment>
<comment type="caution">
    <text evidence="6">The sequence shown here is derived from an EMBL/GenBank/DDBJ whole genome shotgun (WGS) entry which is preliminary data.</text>
</comment>
<reference evidence="6" key="1">
    <citation type="journal article" date="2020" name="mSystems">
        <title>Genome- and Community-Level Interaction Insights into Carbon Utilization and Element Cycling Functions of Hydrothermarchaeota in Hydrothermal Sediment.</title>
        <authorList>
            <person name="Zhou Z."/>
            <person name="Liu Y."/>
            <person name="Xu W."/>
            <person name="Pan J."/>
            <person name="Luo Z.H."/>
            <person name="Li M."/>
        </authorList>
    </citation>
    <scope>NUCLEOTIDE SEQUENCE [LARGE SCALE GENOMIC DNA]</scope>
    <source>
        <strain evidence="6">HyVt-456</strain>
    </source>
</reference>
<name>A0A7V1LJI8_CALAY</name>
<protein>
    <submittedName>
        <fullName evidence="6">Arylsulfatase</fullName>
    </submittedName>
</protein>
<evidence type="ECO:0000256" key="3">
    <source>
        <dbReference type="ARBA" id="ARBA00022801"/>
    </source>
</evidence>
<evidence type="ECO:0000259" key="5">
    <source>
        <dbReference type="Pfam" id="PF00884"/>
    </source>
</evidence>
<dbReference type="InterPro" id="IPR000917">
    <property type="entry name" value="Sulfatase_N"/>
</dbReference>
<dbReference type="Gene3D" id="3.40.720.10">
    <property type="entry name" value="Alkaline Phosphatase, subunit A"/>
    <property type="match status" value="1"/>
</dbReference>
<dbReference type="Pfam" id="PF00884">
    <property type="entry name" value="Sulfatase"/>
    <property type="match status" value="1"/>
</dbReference>
<keyword evidence="2" id="KW-0479">Metal-binding</keyword>
<dbReference type="InterPro" id="IPR050738">
    <property type="entry name" value="Sulfatase"/>
</dbReference>
<dbReference type="SUPFAM" id="SSF53649">
    <property type="entry name" value="Alkaline phosphatase-like"/>
    <property type="match status" value="1"/>
</dbReference>
<keyword evidence="3" id="KW-0378">Hydrolase</keyword>
<keyword evidence="4" id="KW-0106">Calcium</keyword>
<evidence type="ECO:0000256" key="1">
    <source>
        <dbReference type="ARBA" id="ARBA00008779"/>
    </source>
</evidence>
<dbReference type="Gene3D" id="3.30.1120.10">
    <property type="match status" value="1"/>
</dbReference>
<dbReference type="Proteomes" id="UP000886005">
    <property type="component" value="Unassembled WGS sequence"/>
</dbReference>
<accession>A0A7V1LJI8</accession>
<dbReference type="GO" id="GO:0004065">
    <property type="term" value="F:arylsulfatase activity"/>
    <property type="evidence" value="ECO:0007669"/>
    <property type="project" value="TreeGrafter"/>
</dbReference>
<dbReference type="AlphaFoldDB" id="A0A7V1LJI8"/>
<dbReference type="PROSITE" id="PS00523">
    <property type="entry name" value="SULFATASE_1"/>
    <property type="match status" value="1"/>
</dbReference>
<dbReference type="CDD" id="cd16145">
    <property type="entry name" value="ARS_like"/>
    <property type="match status" value="1"/>
</dbReference>
<gene>
    <name evidence="6" type="ORF">ENJ10_00520</name>
</gene>
<dbReference type="InterPro" id="IPR024607">
    <property type="entry name" value="Sulfatase_CS"/>
</dbReference>
<dbReference type="PANTHER" id="PTHR42693">
    <property type="entry name" value="ARYLSULFATASE FAMILY MEMBER"/>
    <property type="match status" value="1"/>
</dbReference>
<evidence type="ECO:0000256" key="2">
    <source>
        <dbReference type="ARBA" id="ARBA00022723"/>
    </source>
</evidence>